<sequence>DITEDAQAPLTQLVRKDGEVEKPGATGEEENFIVDNVGVELEEESCKKARL</sequence>
<feature type="non-terminal residue" evidence="1">
    <location>
        <position position="51"/>
    </location>
</feature>
<keyword evidence="2" id="KW-1185">Reference proteome</keyword>
<name>A0ACB9WSV4_CHAAC</name>
<organism evidence="1 2">
    <name type="scientific">Chaenocephalus aceratus</name>
    <name type="common">Blackfin icefish</name>
    <name type="synonym">Chaenichthys aceratus</name>
    <dbReference type="NCBI Taxonomy" id="36190"/>
    <lineage>
        <taxon>Eukaryota</taxon>
        <taxon>Metazoa</taxon>
        <taxon>Chordata</taxon>
        <taxon>Craniata</taxon>
        <taxon>Vertebrata</taxon>
        <taxon>Euteleostomi</taxon>
        <taxon>Actinopterygii</taxon>
        <taxon>Neopterygii</taxon>
        <taxon>Teleostei</taxon>
        <taxon>Neoteleostei</taxon>
        <taxon>Acanthomorphata</taxon>
        <taxon>Eupercaria</taxon>
        <taxon>Perciformes</taxon>
        <taxon>Notothenioidei</taxon>
        <taxon>Channichthyidae</taxon>
        <taxon>Chaenocephalus</taxon>
    </lineage>
</organism>
<dbReference type="EMBL" id="CM043796">
    <property type="protein sequence ID" value="KAI4816973.1"/>
    <property type="molecule type" value="Genomic_DNA"/>
</dbReference>
<protein>
    <submittedName>
        <fullName evidence="1">Uncharacterized protein</fullName>
    </submittedName>
</protein>
<reference evidence="1" key="1">
    <citation type="submission" date="2022-05" db="EMBL/GenBank/DDBJ databases">
        <title>Chromosome-level genome of Chaenocephalus aceratus.</title>
        <authorList>
            <person name="Park H."/>
        </authorList>
    </citation>
    <scope>NUCLEOTIDE SEQUENCE</scope>
    <source>
        <strain evidence="1">KU_202001</strain>
    </source>
</reference>
<dbReference type="Proteomes" id="UP001057452">
    <property type="component" value="Chromosome 12"/>
</dbReference>
<evidence type="ECO:0000313" key="2">
    <source>
        <dbReference type="Proteomes" id="UP001057452"/>
    </source>
</evidence>
<accession>A0ACB9WSV4</accession>
<comment type="caution">
    <text evidence="1">The sequence shown here is derived from an EMBL/GenBank/DDBJ whole genome shotgun (WGS) entry which is preliminary data.</text>
</comment>
<feature type="non-terminal residue" evidence="1">
    <location>
        <position position="1"/>
    </location>
</feature>
<evidence type="ECO:0000313" key="1">
    <source>
        <dbReference type="EMBL" id="KAI4816973.1"/>
    </source>
</evidence>
<proteinExistence type="predicted"/>
<gene>
    <name evidence="1" type="ORF">KUCAC02_009271</name>
</gene>